<evidence type="ECO:0000256" key="5">
    <source>
        <dbReference type="ARBA" id="ARBA00023002"/>
    </source>
</evidence>
<dbReference type="SUPFAM" id="SSF53213">
    <property type="entry name" value="LigB-like"/>
    <property type="match status" value="1"/>
</dbReference>
<dbReference type="InterPro" id="IPR004183">
    <property type="entry name" value="Xdiol_dOase_suB"/>
</dbReference>
<dbReference type="GO" id="GO:0008198">
    <property type="term" value="F:ferrous iron binding"/>
    <property type="evidence" value="ECO:0007669"/>
    <property type="project" value="InterPro"/>
</dbReference>
<dbReference type="InterPro" id="IPR014436">
    <property type="entry name" value="Extradiol_dOase_DODA"/>
</dbReference>
<evidence type="ECO:0000256" key="2">
    <source>
        <dbReference type="ARBA" id="ARBA00007581"/>
    </source>
</evidence>
<dbReference type="PANTHER" id="PTHR30096">
    <property type="entry name" value="4,5-DOPA DIOXYGENASE EXTRADIOL-LIKE PROTEIN"/>
    <property type="match status" value="1"/>
</dbReference>
<evidence type="ECO:0000313" key="7">
    <source>
        <dbReference type="EMBL" id="EQD52765.1"/>
    </source>
</evidence>
<evidence type="ECO:0000256" key="3">
    <source>
        <dbReference type="ARBA" id="ARBA00022723"/>
    </source>
</evidence>
<gene>
    <name evidence="7" type="ORF">B1B_10574</name>
</gene>
<dbReference type="GO" id="GO:0016702">
    <property type="term" value="F:oxidoreductase activity, acting on single donors with incorporation of molecular oxygen, incorporation of two atoms of oxygen"/>
    <property type="evidence" value="ECO:0007669"/>
    <property type="project" value="UniProtKB-ARBA"/>
</dbReference>
<evidence type="ECO:0000256" key="1">
    <source>
        <dbReference type="ARBA" id="ARBA00001947"/>
    </source>
</evidence>
<accession>T1BF25</accession>
<dbReference type="Pfam" id="PF02900">
    <property type="entry name" value="LigB"/>
    <property type="match status" value="1"/>
</dbReference>
<keyword evidence="7" id="KW-0223">Dioxygenase</keyword>
<keyword evidence="3" id="KW-0479">Metal-binding</keyword>
<sequence>MHERSSFRKRKGRVLFISHGSPGYVMETNPAVQFWETLGRRMPPSLEAVIVISAHAQGRATLRGGGRRSTLLCDFSGFPLFDCKTWTLPVAYEQHAQIVSALEAVGLRVEPDPEGPLDHGVWVPLRAMWPAPVLPVFSLVLPEDPDLDHWWQMGERLAPCSIVRISGSAVAGSCTTS</sequence>
<feature type="domain" description="Extradiol ring-cleavage dioxygenase class III enzyme subunit B" evidence="6">
    <location>
        <begin position="16"/>
        <end position="155"/>
    </location>
</feature>
<protein>
    <submittedName>
        <fullName evidence="7">Extradiol-type ring-opening dioxygenase</fullName>
    </submittedName>
</protein>
<evidence type="ECO:0000259" key="6">
    <source>
        <dbReference type="Pfam" id="PF02900"/>
    </source>
</evidence>
<reference evidence="7" key="2">
    <citation type="journal article" date="2014" name="ISME J.">
        <title>Microbial stratification in low pH oxic and suboxic macroscopic growths along an acid mine drainage.</title>
        <authorList>
            <person name="Mendez-Garcia C."/>
            <person name="Mesa V."/>
            <person name="Sprenger R.R."/>
            <person name="Richter M."/>
            <person name="Diez M.S."/>
            <person name="Solano J."/>
            <person name="Bargiela R."/>
            <person name="Golyshina O.V."/>
            <person name="Manteca A."/>
            <person name="Ramos J.L."/>
            <person name="Gallego J.R."/>
            <person name="Llorente I."/>
            <person name="Martins Dos Santos V.A."/>
            <person name="Jensen O.N."/>
            <person name="Pelaez A.I."/>
            <person name="Sanchez J."/>
            <person name="Ferrer M."/>
        </authorList>
    </citation>
    <scope>NUCLEOTIDE SEQUENCE</scope>
</reference>
<dbReference type="GO" id="GO:0008270">
    <property type="term" value="F:zinc ion binding"/>
    <property type="evidence" value="ECO:0007669"/>
    <property type="project" value="InterPro"/>
</dbReference>
<name>T1BF25_9ZZZZ</name>
<dbReference type="Gene3D" id="3.40.830.10">
    <property type="entry name" value="LigB-like"/>
    <property type="match status" value="1"/>
</dbReference>
<dbReference type="AlphaFoldDB" id="T1BF25"/>
<comment type="similarity">
    <text evidence="2">Belongs to the DODA-type extradiol aromatic ring-opening dioxygenase family.</text>
</comment>
<proteinExistence type="inferred from homology"/>
<keyword evidence="5" id="KW-0560">Oxidoreductase</keyword>
<organism evidence="7">
    <name type="scientific">mine drainage metagenome</name>
    <dbReference type="NCBI Taxonomy" id="410659"/>
    <lineage>
        <taxon>unclassified sequences</taxon>
        <taxon>metagenomes</taxon>
        <taxon>ecological metagenomes</taxon>
    </lineage>
</organism>
<dbReference type="CDD" id="cd07363">
    <property type="entry name" value="45_DOPA_Dioxygenase"/>
    <property type="match status" value="1"/>
</dbReference>
<dbReference type="PANTHER" id="PTHR30096:SF0">
    <property type="entry name" value="4,5-DOPA DIOXYGENASE EXTRADIOL-LIKE PROTEIN"/>
    <property type="match status" value="1"/>
</dbReference>
<keyword evidence="4" id="KW-0862">Zinc</keyword>
<comment type="caution">
    <text evidence="7">The sequence shown here is derived from an EMBL/GenBank/DDBJ whole genome shotgun (WGS) entry which is preliminary data.</text>
</comment>
<reference evidence="7" key="1">
    <citation type="submission" date="2013-08" db="EMBL/GenBank/DDBJ databases">
        <authorList>
            <person name="Mendez C."/>
            <person name="Richter M."/>
            <person name="Ferrer M."/>
            <person name="Sanchez J."/>
        </authorList>
    </citation>
    <scope>NUCLEOTIDE SEQUENCE</scope>
</reference>
<dbReference type="EMBL" id="AUZY01006903">
    <property type="protein sequence ID" value="EQD52765.1"/>
    <property type="molecule type" value="Genomic_DNA"/>
</dbReference>
<evidence type="ECO:0000256" key="4">
    <source>
        <dbReference type="ARBA" id="ARBA00022833"/>
    </source>
</evidence>
<comment type="cofactor">
    <cofactor evidence="1">
        <name>Zn(2+)</name>
        <dbReference type="ChEBI" id="CHEBI:29105"/>
    </cofactor>
</comment>